<keyword evidence="1" id="KW-1133">Transmembrane helix</keyword>
<proteinExistence type="predicted"/>
<name>A0A5B0VGR2_9GAMM</name>
<evidence type="ECO:0000313" key="2">
    <source>
        <dbReference type="EMBL" id="KAA1173816.1"/>
    </source>
</evidence>
<keyword evidence="1" id="KW-0472">Membrane</keyword>
<dbReference type="Pfam" id="PF04654">
    <property type="entry name" value="DUF599"/>
    <property type="match status" value="1"/>
</dbReference>
<dbReference type="PANTHER" id="PTHR31881">
    <property type="match status" value="1"/>
</dbReference>
<dbReference type="InterPro" id="IPR006747">
    <property type="entry name" value="DUF599"/>
</dbReference>
<accession>A0A5B0VGR2</accession>
<evidence type="ECO:0000313" key="3">
    <source>
        <dbReference type="Proteomes" id="UP000323161"/>
    </source>
</evidence>
<feature type="transmembrane region" description="Helical" evidence="1">
    <location>
        <begin position="184"/>
        <end position="212"/>
    </location>
</feature>
<dbReference type="AlphaFoldDB" id="A0A5B0VGR2"/>
<feature type="transmembrane region" description="Helical" evidence="1">
    <location>
        <begin position="111"/>
        <end position="131"/>
    </location>
</feature>
<dbReference type="Proteomes" id="UP000323161">
    <property type="component" value="Unassembled WGS sequence"/>
</dbReference>
<protein>
    <submittedName>
        <fullName evidence="2">DUF599 domain-containing protein</fullName>
    </submittedName>
</protein>
<organism evidence="2 3">
    <name type="scientific">Marinobacter salinexigens</name>
    <dbReference type="NCBI Taxonomy" id="2919747"/>
    <lineage>
        <taxon>Bacteria</taxon>
        <taxon>Pseudomonadati</taxon>
        <taxon>Pseudomonadota</taxon>
        <taxon>Gammaproteobacteria</taxon>
        <taxon>Pseudomonadales</taxon>
        <taxon>Marinobacteraceae</taxon>
        <taxon>Marinobacter</taxon>
    </lineage>
</organism>
<gene>
    <name evidence="2" type="ORF">FWJ25_10375</name>
</gene>
<keyword evidence="1" id="KW-0812">Transmembrane</keyword>
<sequence>MGNVLELASLLWFLICWLGYATYSKRRAADRPCLSNTLDLYREDWMRVMLKRGNRIADASVVGNLERNGAFFASSCLLILAGIITALGYTEQVMEVFGTMPFGTLPSREIWELRMVVLLVVFIYAFFKFTWSMRMYNFVSVMIGSAPTPDDPKPSPASKEAFARSAGNVCNLAGDAFNLGLRSYYYALAVVGWFIHPAVFIAASTLVVVVLYRREFCSSALVALRSGKVFEEPAPTRGVKGEATPDSKS</sequence>
<keyword evidence="3" id="KW-1185">Reference proteome</keyword>
<dbReference type="RefSeq" id="WP_149600212.1">
    <property type="nucleotide sequence ID" value="NZ_VTUU01000004.1"/>
</dbReference>
<reference evidence="2 3" key="1">
    <citation type="submission" date="2019-08" db="EMBL/GenBank/DDBJ databases">
        <title>Marinobacter ZYF650 sp. nov., a marine bacterium isolated from seawater of the Mariana trench.</title>
        <authorList>
            <person name="Ahmad W."/>
        </authorList>
    </citation>
    <scope>NUCLEOTIDE SEQUENCE [LARGE SCALE GENOMIC DNA]</scope>
    <source>
        <strain evidence="2 3">ZYF650</strain>
    </source>
</reference>
<dbReference type="PANTHER" id="PTHR31881:SF6">
    <property type="entry name" value="OS09G0494600 PROTEIN"/>
    <property type="match status" value="1"/>
</dbReference>
<evidence type="ECO:0000256" key="1">
    <source>
        <dbReference type="SAM" id="Phobius"/>
    </source>
</evidence>
<dbReference type="EMBL" id="VTUU01000004">
    <property type="protein sequence ID" value="KAA1173816.1"/>
    <property type="molecule type" value="Genomic_DNA"/>
</dbReference>
<comment type="caution">
    <text evidence="2">The sequence shown here is derived from an EMBL/GenBank/DDBJ whole genome shotgun (WGS) entry which is preliminary data.</text>
</comment>
<feature type="transmembrane region" description="Helical" evidence="1">
    <location>
        <begin position="70"/>
        <end position="90"/>
    </location>
</feature>